<feature type="transmembrane region" description="Helical" evidence="7">
    <location>
        <begin position="215"/>
        <end position="238"/>
    </location>
</feature>
<keyword evidence="5 7" id="KW-1133">Transmembrane helix</keyword>
<evidence type="ECO:0000256" key="1">
    <source>
        <dbReference type="ARBA" id="ARBA00004651"/>
    </source>
</evidence>
<dbReference type="PANTHER" id="PTHR32322:SF18">
    <property type="entry name" value="S-ADENOSYLMETHIONINE_S-ADENOSYLHOMOCYSTEINE TRANSPORTER"/>
    <property type="match status" value="1"/>
</dbReference>
<dbReference type="Pfam" id="PF00892">
    <property type="entry name" value="EamA"/>
    <property type="match status" value="2"/>
</dbReference>
<feature type="transmembrane region" description="Helical" evidence="7">
    <location>
        <begin position="89"/>
        <end position="113"/>
    </location>
</feature>
<comment type="similarity">
    <text evidence="2">Belongs to the EamA transporter family.</text>
</comment>
<feature type="domain" description="EamA" evidence="8">
    <location>
        <begin position="151"/>
        <end position="286"/>
    </location>
</feature>
<dbReference type="InterPro" id="IPR037185">
    <property type="entry name" value="EmrE-like"/>
</dbReference>
<keyword evidence="6 7" id="KW-0472">Membrane</keyword>
<feature type="transmembrane region" description="Helical" evidence="7">
    <location>
        <begin position="125"/>
        <end position="144"/>
    </location>
</feature>
<feature type="transmembrane region" description="Helical" evidence="7">
    <location>
        <begin position="31"/>
        <end position="53"/>
    </location>
</feature>
<dbReference type="InterPro" id="IPR050638">
    <property type="entry name" value="AA-Vitamin_Transporters"/>
</dbReference>
<dbReference type="Proteomes" id="UP001138793">
    <property type="component" value="Unassembled WGS sequence"/>
</dbReference>
<evidence type="ECO:0000256" key="7">
    <source>
        <dbReference type="SAM" id="Phobius"/>
    </source>
</evidence>
<comment type="caution">
    <text evidence="9">The sequence shown here is derived from an EMBL/GenBank/DDBJ whole genome shotgun (WGS) entry which is preliminary data.</text>
</comment>
<dbReference type="SUPFAM" id="SSF103481">
    <property type="entry name" value="Multidrug resistance efflux transporter EmrE"/>
    <property type="match status" value="2"/>
</dbReference>
<evidence type="ECO:0000256" key="2">
    <source>
        <dbReference type="ARBA" id="ARBA00007362"/>
    </source>
</evidence>
<evidence type="ECO:0000256" key="3">
    <source>
        <dbReference type="ARBA" id="ARBA00022475"/>
    </source>
</evidence>
<keyword evidence="3" id="KW-1003">Cell membrane</keyword>
<feature type="transmembrane region" description="Helical" evidence="7">
    <location>
        <begin position="150"/>
        <end position="170"/>
    </location>
</feature>
<protein>
    <submittedName>
        <fullName evidence="9">Drug/metabolite transporter (DMT)-like permease</fullName>
    </submittedName>
</protein>
<dbReference type="InterPro" id="IPR000620">
    <property type="entry name" value="EamA_dom"/>
</dbReference>
<proteinExistence type="inferred from homology"/>
<evidence type="ECO:0000313" key="10">
    <source>
        <dbReference type="Proteomes" id="UP001138793"/>
    </source>
</evidence>
<sequence length="310" mass="33274">MSKGLIFIVISMMSIGLSIPIGGVMMEQFPVFIFSFITILIATIILVPFSKITENTKWTKLGKKNYFGMFMQALLTVTLYTVFQLYGLTYASVISVGIITSITPAVVLILSLFLLRERLSLKKSFAVGLAIVAVLVMELSGVQGGGENSILGIVFMLSAVVSLALFFVYAKKFSVKLPPFTLAAGLCLFGAMQTFPMAIYELTTIDLALFTEGGTWLGIILFALTGWIIAYCFTFLALPKINASTAGMATAVIPIVATAGAILFLGEALRVADMIGLVLVVASIIIAESQERSVKSTVDEGLVMNNVKAK</sequence>
<keyword evidence="10" id="KW-1185">Reference proteome</keyword>
<dbReference type="RefSeq" id="WP_187773725.1">
    <property type="nucleotide sequence ID" value="NZ_JAGGMB010000001.1"/>
</dbReference>
<feature type="transmembrane region" description="Helical" evidence="7">
    <location>
        <begin position="271"/>
        <end position="287"/>
    </location>
</feature>
<name>A0A9X0YSA1_9BACI</name>
<gene>
    <name evidence="9" type="ORF">J2Z64_000277</name>
</gene>
<feature type="transmembrane region" description="Helical" evidence="7">
    <location>
        <begin position="245"/>
        <end position="265"/>
    </location>
</feature>
<evidence type="ECO:0000313" key="9">
    <source>
        <dbReference type="EMBL" id="MBP2076066.1"/>
    </source>
</evidence>
<keyword evidence="4 7" id="KW-0812">Transmembrane</keyword>
<comment type="subcellular location">
    <subcellularLocation>
        <location evidence="1">Cell membrane</location>
        <topology evidence="1">Multi-pass membrane protein</topology>
    </subcellularLocation>
</comment>
<feature type="transmembrane region" description="Helical" evidence="7">
    <location>
        <begin position="5"/>
        <end position="25"/>
    </location>
</feature>
<feature type="transmembrane region" description="Helical" evidence="7">
    <location>
        <begin position="177"/>
        <end position="195"/>
    </location>
</feature>
<feature type="domain" description="EamA" evidence="8">
    <location>
        <begin position="3"/>
        <end position="137"/>
    </location>
</feature>
<evidence type="ECO:0000259" key="8">
    <source>
        <dbReference type="Pfam" id="PF00892"/>
    </source>
</evidence>
<evidence type="ECO:0000256" key="4">
    <source>
        <dbReference type="ARBA" id="ARBA00022692"/>
    </source>
</evidence>
<feature type="transmembrane region" description="Helical" evidence="7">
    <location>
        <begin position="65"/>
        <end position="83"/>
    </location>
</feature>
<dbReference type="AlphaFoldDB" id="A0A9X0YSA1"/>
<organism evidence="9 10">
    <name type="scientific">Oceanobacillus polygoni</name>
    <dbReference type="NCBI Taxonomy" id="1235259"/>
    <lineage>
        <taxon>Bacteria</taxon>
        <taxon>Bacillati</taxon>
        <taxon>Bacillota</taxon>
        <taxon>Bacilli</taxon>
        <taxon>Bacillales</taxon>
        <taxon>Bacillaceae</taxon>
        <taxon>Oceanobacillus</taxon>
    </lineage>
</organism>
<dbReference type="PANTHER" id="PTHR32322">
    <property type="entry name" value="INNER MEMBRANE TRANSPORTER"/>
    <property type="match status" value="1"/>
</dbReference>
<dbReference type="GO" id="GO:0005886">
    <property type="term" value="C:plasma membrane"/>
    <property type="evidence" value="ECO:0007669"/>
    <property type="project" value="UniProtKB-SubCell"/>
</dbReference>
<reference evidence="9" key="1">
    <citation type="submission" date="2021-03" db="EMBL/GenBank/DDBJ databases">
        <title>Genomic Encyclopedia of Type Strains, Phase IV (KMG-IV): sequencing the most valuable type-strain genomes for metagenomic binning, comparative biology and taxonomic classification.</title>
        <authorList>
            <person name="Goeker M."/>
        </authorList>
    </citation>
    <scope>NUCLEOTIDE SEQUENCE</scope>
    <source>
        <strain evidence="9">DSM 107338</strain>
    </source>
</reference>
<accession>A0A9X0YSA1</accession>
<evidence type="ECO:0000256" key="6">
    <source>
        <dbReference type="ARBA" id="ARBA00023136"/>
    </source>
</evidence>
<dbReference type="EMBL" id="JAGGMB010000001">
    <property type="protein sequence ID" value="MBP2076066.1"/>
    <property type="molecule type" value="Genomic_DNA"/>
</dbReference>
<evidence type="ECO:0000256" key="5">
    <source>
        <dbReference type="ARBA" id="ARBA00022989"/>
    </source>
</evidence>